<dbReference type="CDD" id="cd07560">
    <property type="entry name" value="Peptidase_S41_CPP"/>
    <property type="match status" value="1"/>
</dbReference>
<dbReference type="AlphaFoldDB" id="A0A2K9NER0"/>
<dbReference type="GO" id="GO:0004175">
    <property type="term" value="F:endopeptidase activity"/>
    <property type="evidence" value="ECO:0007669"/>
    <property type="project" value="TreeGrafter"/>
</dbReference>
<evidence type="ECO:0000256" key="2">
    <source>
        <dbReference type="ARBA" id="ARBA00022670"/>
    </source>
</evidence>
<gene>
    <name evidence="7" type="ORF">C0V82_10795</name>
</gene>
<evidence type="ECO:0000313" key="7">
    <source>
        <dbReference type="EMBL" id="AUN30675.1"/>
    </source>
</evidence>
<proteinExistence type="inferred from homology"/>
<dbReference type="PANTHER" id="PTHR32060:SF30">
    <property type="entry name" value="CARBOXY-TERMINAL PROCESSING PROTEASE CTPA"/>
    <property type="match status" value="1"/>
</dbReference>
<dbReference type="Pfam" id="PF03572">
    <property type="entry name" value="Peptidase_S41"/>
    <property type="match status" value="1"/>
</dbReference>
<dbReference type="GO" id="GO:0007165">
    <property type="term" value="P:signal transduction"/>
    <property type="evidence" value="ECO:0007669"/>
    <property type="project" value="TreeGrafter"/>
</dbReference>
<dbReference type="SUPFAM" id="SSF50156">
    <property type="entry name" value="PDZ domain-like"/>
    <property type="match status" value="1"/>
</dbReference>
<dbReference type="Pfam" id="PF17820">
    <property type="entry name" value="PDZ_6"/>
    <property type="match status" value="1"/>
</dbReference>
<dbReference type="SUPFAM" id="SSF52096">
    <property type="entry name" value="ClpP/crotonase"/>
    <property type="match status" value="1"/>
</dbReference>
<dbReference type="InterPro" id="IPR029045">
    <property type="entry name" value="ClpP/crotonase-like_dom_sf"/>
</dbReference>
<evidence type="ECO:0000256" key="3">
    <source>
        <dbReference type="ARBA" id="ARBA00022801"/>
    </source>
</evidence>
<dbReference type="SMART" id="SM00228">
    <property type="entry name" value="PDZ"/>
    <property type="match status" value="1"/>
</dbReference>
<organism evidence="7 8">
    <name type="scientific">Niveispirillum cyanobacteriorum</name>
    <dbReference type="NCBI Taxonomy" id="1612173"/>
    <lineage>
        <taxon>Bacteria</taxon>
        <taxon>Pseudomonadati</taxon>
        <taxon>Pseudomonadota</taxon>
        <taxon>Alphaproteobacteria</taxon>
        <taxon>Rhodospirillales</taxon>
        <taxon>Azospirillaceae</taxon>
        <taxon>Niveispirillum</taxon>
    </lineage>
</organism>
<dbReference type="InterPro" id="IPR004447">
    <property type="entry name" value="Peptidase_S41A"/>
</dbReference>
<dbReference type="InterPro" id="IPR005151">
    <property type="entry name" value="Tail-specific_protease"/>
</dbReference>
<evidence type="ECO:0000256" key="5">
    <source>
        <dbReference type="RuleBase" id="RU004404"/>
    </source>
</evidence>
<dbReference type="GO" id="GO:0008236">
    <property type="term" value="F:serine-type peptidase activity"/>
    <property type="evidence" value="ECO:0007669"/>
    <property type="project" value="UniProtKB-KW"/>
</dbReference>
<name>A0A2K9NER0_9PROT</name>
<dbReference type="Gene3D" id="2.30.42.10">
    <property type="match status" value="1"/>
</dbReference>
<dbReference type="GO" id="GO:0006508">
    <property type="term" value="P:proteolysis"/>
    <property type="evidence" value="ECO:0007669"/>
    <property type="project" value="UniProtKB-KW"/>
</dbReference>
<dbReference type="GO" id="GO:0030288">
    <property type="term" value="C:outer membrane-bounded periplasmic space"/>
    <property type="evidence" value="ECO:0007669"/>
    <property type="project" value="TreeGrafter"/>
</dbReference>
<dbReference type="Proteomes" id="UP000234752">
    <property type="component" value="Chromosome eg_1"/>
</dbReference>
<dbReference type="SMART" id="SM00245">
    <property type="entry name" value="TSPc"/>
    <property type="match status" value="1"/>
</dbReference>
<keyword evidence="8" id="KW-1185">Reference proteome</keyword>
<sequence>MHGLYAPPWLRHSVHREASPLRRCPSGETRMASRLGSMLLVLGLLGGAVTAQAEQQILPAAANLTAEQLFSVAFRPIIDNALKQPNMPALLGDGLRRVAAQDRTLGIVSVPGHLLLTREGVELARVVLPSDMIPERWANATAEMLRAIAAASPAIAAKDREQVWRDMFDGMMTDLDPYSRYAEPNRAQGERTQREGYDGIGVGIRSVDGFYEISDMVPDGPAAAAGVKVGDRIFEVAGTRTLGLPYERLSALIQGPEGSWVEMKLGPSEQRPRNVTIRRRHLVPNTVQAAINDGVVTVRVERFNNATQDNVRQAIQRYLDRGPVRGVVMDLRGNPGGVMVQAVGVVNLFVPQGRIITTRGRNPSSIQWFEAQKPTTLFPDLPLVVLIDGQTASSAEIVAAALQDAGRALIVGSSSYGKGSVQHVTQLPNGGELFITWSRIYAPSGYSFDGQGVLPSLCTSQAGVNVQSLLAAAAQGDRGEQATRSRQRLAAPDDAEALAQLRATCPPKPADSVASAAVTVSLARALVEDVGLYRQALASRHINVAER</sequence>
<dbReference type="Gene3D" id="3.90.226.10">
    <property type="entry name" value="2-enoyl-CoA Hydratase, Chain A, domain 1"/>
    <property type="match status" value="1"/>
</dbReference>
<dbReference type="InterPro" id="IPR001478">
    <property type="entry name" value="PDZ"/>
</dbReference>
<evidence type="ECO:0000256" key="4">
    <source>
        <dbReference type="ARBA" id="ARBA00022825"/>
    </source>
</evidence>
<dbReference type="PANTHER" id="PTHR32060">
    <property type="entry name" value="TAIL-SPECIFIC PROTEASE"/>
    <property type="match status" value="1"/>
</dbReference>
<dbReference type="InterPro" id="IPR036034">
    <property type="entry name" value="PDZ_sf"/>
</dbReference>
<accession>A0A2K9NER0</accession>
<keyword evidence="3 5" id="KW-0378">Hydrolase</keyword>
<keyword evidence="2 5" id="KW-0645">Protease</keyword>
<dbReference type="InterPro" id="IPR041489">
    <property type="entry name" value="PDZ_6"/>
</dbReference>
<feature type="domain" description="PDZ" evidence="6">
    <location>
        <begin position="186"/>
        <end position="254"/>
    </location>
</feature>
<evidence type="ECO:0000259" key="6">
    <source>
        <dbReference type="PROSITE" id="PS50106"/>
    </source>
</evidence>
<dbReference type="KEGG" id="ncb:C0V82_10795"/>
<dbReference type="PROSITE" id="PS50106">
    <property type="entry name" value="PDZ"/>
    <property type="match status" value="1"/>
</dbReference>
<evidence type="ECO:0000256" key="1">
    <source>
        <dbReference type="ARBA" id="ARBA00009179"/>
    </source>
</evidence>
<comment type="similarity">
    <text evidence="1 5">Belongs to the peptidase S41A family.</text>
</comment>
<keyword evidence="4 5" id="KW-0720">Serine protease</keyword>
<dbReference type="EMBL" id="CP025611">
    <property type="protein sequence ID" value="AUN30675.1"/>
    <property type="molecule type" value="Genomic_DNA"/>
</dbReference>
<protein>
    <submittedName>
        <fullName evidence="7">Peptidase S41</fullName>
    </submittedName>
</protein>
<reference evidence="7 8" key="1">
    <citation type="submission" date="2017-12" db="EMBL/GenBank/DDBJ databases">
        <title>Genomes of bacteria within cyanobacterial aggregates.</title>
        <authorList>
            <person name="Cai H."/>
        </authorList>
    </citation>
    <scope>NUCLEOTIDE SEQUENCE [LARGE SCALE GENOMIC DNA]</scope>
    <source>
        <strain evidence="7 8">TH16</strain>
    </source>
</reference>
<dbReference type="Gene3D" id="3.30.750.44">
    <property type="match status" value="1"/>
</dbReference>
<evidence type="ECO:0000313" key="8">
    <source>
        <dbReference type="Proteomes" id="UP000234752"/>
    </source>
</evidence>
<dbReference type="NCBIfam" id="TIGR00225">
    <property type="entry name" value="prc"/>
    <property type="match status" value="1"/>
</dbReference>